<dbReference type="RefSeq" id="WP_103935928.1">
    <property type="nucleotide sequence ID" value="NZ_FNVO01000001.1"/>
</dbReference>
<evidence type="ECO:0000256" key="1">
    <source>
        <dbReference type="SAM" id="MobiDB-lite"/>
    </source>
</evidence>
<proteinExistence type="predicted"/>
<protein>
    <recommendedName>
        <fullName evidence="2">SnoaL-like domain-containing protein</fullName>
    </recommendedName>
</protein>
<dbReference type="SUPFAM" id="SSF54427">
    <property type="entry name" value="NTF2-like"/>
    <property type="match status" value="1"/>
</dbReference>
<feature type="region of interest" description="Disordered" evidence="1">
    <location>
        <begin position="1"/>
        <end position="33"/>
    </location>
</feature>
<evidence type="ECO:0000313" key="3">
    <source>
        <dbReference type="EMBL" id="SEF58431.1"/>
    </source>
</evidence>
<dbReference type="Proteomes" id="UP000236723">
    <property type="component" value="Unassembled WGS sequence"/>
</dbReference>
<dbReference type="EMBL" id="FNVO01000001">
    <property type="protein sequence ID" value="SEF58431.1"/>
    <property type="molecule type" value="Genomic_DNA"/>
</dbReference>
<dbReference type="Gene3D" id="3.10.450.50">
    <property type="match status" value="1"/>
</dbReference>
<name>A0A1H5T8L5_9ACTN</name>
<dbReference type="InterPro" id="IPR032710">
    <property type="entry name" value="NTF2-like_dom_sf"/>
</dbReference>
<dbReference type="Pfam" id="PF13577">
    <property type="entry name" value="SnoaL_4"/>
    <property type="match status" value="1"/>
</dbReference>
<reference evidence="4" key="1">
    <citation type="submission" date="2016-10" db="EMBL/GenBank/DDBJ databases">
        <authorList>
            <person name="Varghese N."/>
            <person name="Submissions S."/>
        </authorList>
    </citation>
    <scope>NUCLEOTIDE SEQUENCE [LARGE SCALE GENOMIC DNA]</scope>
    <source>
        <strain evidence="4">DSM 43163</strain>
    </source>
</reference>
<feature type="domain" description="SnoaL-like" evidence="2">
    <location>
        <begin position="38"/>
        <end position="163"/>
    </location>
</feature>
<dbReference type="AlphaFoldDB" id="A0A1H5T8L5"/>
<organism evidence="3 4">
    <name type="scientific">Thermomonospora echinospora</name>
    <dbReference type="NCBI Taxonomy" id="1992"/>
    <lineage>
        <taxon>Bacteria</taxon>
        <taxon>Bacillati</taxon>
        <taxon>Actinomycetota</taxon>
        <taxon>Actinomycetes</taxon>
        <taxon>Streptosporangiales</taxon>
        <taxon>Thermomonosporaceae</taxon>
        <taxon>Thermomonospora</taxon>
    </lineage>
</organism>
<gene>
    <name evidence="3" type="ORF">SAMN04489712_101503</name>
</gene>
<dbReference type="InterPro" id="IPR037401">
    <property type="entry name" value="SnoaL-like"/>
</dbReference>
<dbReference type="OrthoDB" id="1492465at2"/>
<evidence type="ECO:0000259" key="2">
    <source>
        <dbReference type="Pfam" id="PF13577"/>
    </source>
</evidence>
<evidence type="ECO:0000313" key="4">
    <source>
        <dbReference type="Proteomes" id="UP000236723"/>
    </source>
</evidence>
<sequence length="168" mass="18234">MADARTEPGAGRNDATRNDNAPAEGVPAEDVRTGDVRAVRDELEIRTVLARIAQLSDMGDLDDYGAQFTEDAEWEMPGVPPKHGRAEIRAAGAARRAQGATGPGSRTRHVVGTVAVTVDGDAAVAESYWQFYTDTATAPRLHSMGHYRDTFRRTSQGWKLARRQITLG</sequence>
<keyword evidence="4" id="KW-1185">Reference proteome</keyword>
<accession>A0A1H5T8L5</accession>